<keyword evidence="5" id="KW-1185">Reference proteome</keyword>
<evidence type="ECO:0000313" key="2">
    <source>
        <dbReference type="EMBL" id="EOH99175.1"/>
    </source>
</evidence>
<name>R2SVA6_9ENTE</name>
<accession>R2SVA6</accession>
<sequence>MKKKFVLILSIFLVLIGGYFIFFRKQTKKIVVKEVIPEIEQLMTTNEQAFIPKKKFQSAETKERRDRLKFFIDARMLQDDGGIATNYLAQSEESEVATGHELLSESSGIYLRNLELTDTKERFDSFYKKTKDLFYEDVQFSYRIDENGKKYPVNASVDDLRIIRALIGASGHFGLENYQKEIDDVTKNFMDTSMDENVLIDFYDIDHKKKSMDTSLFYIDLKVLGYLYKKYDVSSDYLQYHYDLINNGYLSDSFPFYQTKFNHKEEKYENTGTINIIESLLTILHLGEVDLQKQESIDFIKAQVRKGTLFNSYDLNGIPVDKNQSAASYALAALIGVAINDEELYDSAILILNNFQIDEVKNPLYGGFGDIRTKEVFSYNNLMALLAYDY</sequence>
<reference evidence="2 4" key="1">
    <citation type="submission" date="2013-02" db="EMBL/GenBank/DDBJ databases">
        <title>The Genome Sequence of Enterococcus moraviensis BAA-383.</title>
        <authorList>
            <consortium name="The Broad Institute Genome Sequencing Platform"/>
            <consortium name="The Broad Institute Genome Sequencing Center for Infectious Disease"/>
            <person name="Earl A.M."/>
            <person name="Gilmore M.S."/>
            <person name="Lebreton F."/>
            <person name="Walker B."/>
            <person name="Young S.K."/>
            <person name="Zeng Q."/>
            <person name="Gargeya S."/>
            <person name="Fitzgerald M."/>
            <person name="Haas B."/>
            <person name="Abouelleil A."/>
            <person name="Alvarado L."/>
            <person name="Arachchi H.M."/>
            <person name="Berlin A.M."/>
            <person name="Chapman S.B."/>
            <person name="Dewar J."/>
            <person name="Goldberg J."/>
            <person name="Griggs A."/>
            <person name="Gujja S."/>
            <person name="Hansen M."/>
            <person name="Howarth C."/>
            <person name="Imamovic A."/>
            <person name="Larimer J."/>
            <person name="McCowan C."/>
            <person name="Murphy C."/>
            <person name="Neiman D."/>
            <person name="Pearson M."/>
            <person name="Priest M."/>
            <person name="Roberts A."/>
            <person name="Saif S."/>
            <person name="Shea T."/>
            <person name="Sisk P."/>
            <person name="Sykes S."/>
            <person name="Wortman J."/>
            <person name="Nusbaum C."/>
            <person name="Birren B."/>
        </authorList>
    </citation>
    <scope>NUCLEOTIDE SEQUENCE [LARGE SCALE GENOMIC DNA]</scope>
    <source>
        <strain evidence="2 4">ATCC BAA-383</strain>
    </source>
</reference>
<reference evidence="3 5" key="2">
    <citation type="submission" date="2013-03" db="EMBL/GenBank/DDBJ databases">
        <title>The Genome Sequence of Enterococcus moraviensis BAA-383 (PacBio/Illumina hybrid assembly).</title>
        <authorList>
            <consortium name="The Broad Institute Genomics Platform"/>
            <consortium name="The Broad Institute Genome Sequencing Center for Infectious Disease"/>
            <person name="Earl A."/>
            <person name="Russ C."/>
            <person name="Gilmore M."/>
            <person name="Surin D."/>
            <person name="Walker B."/>
            <person name="Young S."/>
            <person name="Zeng Q."/>
            <person name="Gargeya S."/>
            <person name="Fitzgerald M."/>
            <person name="Haas B."/>
            <person name="Abouelleil A."/>
            <person name="Allen A.W."/>
            <person name="Alvarado L."/>
            <person name="Arachchi H.M."/>
            <person name="Berlin A.M."/>
            <person name="Chapman S.B."/>
            <person name="Gainer-Dewar J."/>
            <person name="Goldberg J."/>
            <person name="Griggs A."/>
            <person name="Gujja S."/>
            <person name="Hansen M."/>
            <person name="Howarth C."/>
            <person name="Imamovic A."/>
            <person name="Ireland A."/>
            <person name="Larimer J."/>
            <person name="McCowan C."/>
            <person name="Murphy C."/>
            <person name="Pearson M."/>
            <person name="Poon T.W."/>
            <person name="Priest M."/>
            <person name="Roberts A."/>
            <person name="Saif S."/>
            <person name="Shea T."/>
            <person name="Sisk P."/>
            <person name="Sykes S."/>
            <person name="Wortman J."/>
            <person name="Nusbaum C."/>
            <person name="Birren B."/>
        </authorList>
    </citation>
    <scope>NUCLEOTIDE SEQUENCE [LARGE SCALE GENOMIC DNA]</scope>
    <source>
        <strain evidence="3 5">ATCC BAA-383</strain>
    </source>
</reference>
<dbReference type="OrthoDB" id="1779554at2"/>
<dbReference type="EMBL" id="ASWB01000002">
    <property type="protein sequence ID" value="EOT72142.1"/>
    <property type="molecule type" value="Genomic_DNA"/>
</dbReference>
<evidence type="ECO:0000256" key="1">
    <source>
        <dbReference type="SAM" id="Phobius"/>
    </source>
</evidence>
<feature type="transmembrane region" description="Helical" evidence="1">
    <location>
        <begin position="6"/>
        <end position="23"/>
    </location>
</feature>
<dbReference type="HOGENOM" id="CLU_062608_1_0_9"/>
<gene>
    <name evidence="3" type="ORF">I586_01950</name>
    <name evidence="2" type="ORF">UAY_01952</name>
</gene>
<keyword evidence="1" id="KW-0812">Transmembrane</keyword>
<dbReference type="STRING" id="155617.RV09_GL002641"/>
<dbReference type="GO" id="GO:0005975">
    <property type="term" value="P:carbohydrate metabolic process"/>
    <property type="evidence" value="ECO:0007669"/>
    <property type="project" value="InterPro"/>
</dbReference>
<dbReference type="InterPro" id="IPR012341">
    <property type="entry name" value="6hp_glycosidase-like_sf"/>
</dbReference>
<organism evidence="2 4">
    <name type="scientific">Enterococcus moraviensis ATCC BAA-383</name>
    <dbReference type="NCBI Taxonomy" id="1158609"/>
    <lineage>
        <taxon>Bacteria</taxon>
        <taxon>Bacillati</taxon>
        <taxon>Bacillota</taxon>
        <taxon>Bacilli</taxon>
        <taxon>Lactobacillales</taxon>
        <taxon>Enterococcaceae</taxon>
        <taxon>Enterococcus</taxon>
    </lineage>
</organism>
<dbReference type="EMBL" id="AJAS01000015">
    <property type="protein sequence ID" value="EOH99175.1"/>
    <property type="molecule type" value="Genomic_DNA"/>
</dbReference>
<dbReference type="Gene3D" id="1.50.10.10">
    <property type="match status" value="1"/>
</dbReference>
<dbReference type="AlphaFoldDB" id="R2SVA6"/>
<dbReference type="SUPFAM" id="SSF48208">
    <property type="entry name" value="Six-hairpin glycosidases"/>
    <property type="match status" value="1"/>
</dbReference>
<dbReference type="PATRIC" id="fig|1158609.3.peg.1900"/>
<keyword evidence="1" id="KW-0472">Membrane</keyword>
<dbReference type="RefSeq" id="WP_010765322.1">
    <property type="nucleotide sequence ID" value="NZ_ASWB01000002.1"/>
</dbReference>
<dbReference type="Proteomes" id="UP000014157">
    <property type="component" value="Unassembled WGS sequence"/>
</dbReference>
<protein>
    <submittedName>
        <fullName evidence="2">Uncharacterized protein</fullName>
    </submittedName>
</protein>
<proteinExistence type="predicted"/>
<evidence type="ECO:0000313" key="4">
    <source>
        <dbReference type="Proteomes" id="UP000013781"/>
    </source>
</evidence>
<dbReference type="Proteomes" id="UP000013781">
    <property type="component" value="Unassembled WGS sequence"/>
</dbReference>
<evidence type="ECO:0000313" key="5">
    <source>
        <dbReference type="Proteomes" id="UP000014157"/>
    </source>
</evidence>
<dbReference type="InterPro" id="IPR008928">
    <property type="entry name" value="6-hairpin_glycosidase_sf"/>
</dbReference>
<dbReference type="eggNOG" id="COG3405">
    <property type="taxonomic scope" value="Bacteria"/>
</dbReference>
<evidence type="ECO:0000313" key="3">
    <source>
        <dbReference type="EMBL" id="EOT72142.1"/>
    </source>
</evidence>
<keyword evidence="1" id="KW-1133">Transmembrane helix</keyword>
<comment type="caution">
    <text evidence="2">The sequence shown here is derived from an EMBL/GenBank/DDBJ whole genome shotgun (WGS) entry which is preliminary data.</text>
</comment>